<keyword evidence="8" id="KW-1185">Reference proteome</keyword>
<organism evidence="7 8">
    <name type="scientific">Cyanidiococcus yangmingshanensis</name>
    <dbReference type="NCBI Taxonomy" id="2690220"/>
    <lineage>
        <taxon>Eukaryota</taxon>
        <taxon>Rhodophyta</taxon>
        <taxon>Bangiophyceae</taxon>
        <taxon>Cyanidiales</taxon>
        <taxon>Cyanidiaceae</taxon>
        <taxon>Cyanidiococcus</taxon>
    </lineage>
</organism>
<dbReference type="EMBL" id="VWRR01000010">
    <property type="protein sequence ID" value="KAF6002513.1"/>
    <property type="molecule type" value="Genomic_DNA"/>
</dbReference>
<dbReference type="AlphaFoldDB" id="A0A7J7IHG2"/>
<dbReference type="InterPro" id="IPR045864">
    <property type="entry name" value="aa-tRNA-synth_II/BPL/LPL"/>
</dbReference>
<keyword evidence="4" id="KW-0648">Protein biosynthesis</keyword>
<keyword evidence="3" id="KW-0067">ATP-binding</keyword>
<dbReference type="Gene3D" id="3.30.930.10">
    <property type="entry name" value="Bira Bifunctional Protein, Domain 2"/>
    <property type="match status" value="1"/>
</dbReference>
<feature type="domain" description="Aminoacyl-transfer RNA synthetases class-II family profile" evidence="6">
    <location>
        <begin position="267"/>
        <end position="359"/>
    </location>
</feature>
<dbReference type="SUPFAM" id="SSF50249">
    <property type="entry name" value="Nucleic acid-binding proteins"/>
    <property type="match status" value="1"/>
</dbReference>
<reference evidence="7 8" key="1">
    <citation type="journal article" date="2020" name="J. Phycol.">
        <title>Comparative genome analysis reveals Cyanidiococcus gen. nov., a new extremophilic red algal genus sister to Cyanidioschyzon (Cyanidioschyzonaceae, Rhodophyta).</title>
        <authorList>
            <person name="Liu S.-L."/>
            <person name="Chiang Y.-R."/>
            <person name="Yoon H.S."/>
            <person name="Fu H.-Y."/>
        </authorList>
    </citation>
    <scope>NUCLEOTIDE SEQUENCE [LARGE SCALE GENOMIC DNA]</scope>
    <source>
        <strain evidence="7 8">THAL066</strain>
    </source>
</reference>
<dbReference type="GO" id="GO:0004815">
    <property type="term" value="F:aspartate-tRNA ligase activity"/>
    <property type="evidence" value="ECO:0007669"/>
    <property type="project" value="TreeGrafter"/>
</dbReference>
<comment type="caution">
    <text evidence="7">The sequence shown here is derived from an EMBL/GenBank/DDBJ whole genome shotgun (WGS) entry which is preliminary data.</text>
</comment>
<sequence>MKTFMASIRVPFSFAYLSKPLGIAAAADFHFETASRGQRSASVHKAFLGYWGAICFRRQVGGHWLVPLSAGKRLTSGTRVFCRLPGPRRLSATLSPEAKTSLRTHPCGILRAEHVGVHVAICGWAHTIRDRGGVTFLLLRDRYGIVQVTVDATSSESLRTQVKMVRRESVVRVRGTIRARDASNVNTAMPTGSVEVAAESIEILSKAEPLPLALEIEHPETGATLKANASTVSTTQVGSSEETRLRYRFLDLRRPPLQSALIRRHQVSMAVRRVLDELGFIEIETPILTRATPEGARDYLVPSRVHRGKWYALPQSPQLYKQLLMVGGMDRYFQIARCFRDEDLRQDRQPEFTQVDLEMSFVRAGRCDAGRRARC</sequence>
<evidence type="ECO:0000256" key="2">
    <source>
        <dbReference type="ARBA" id="ARBA00022741"/>
    </source>
</evidence>
<evidence type="ECO:0000256" key="3">
    <source>
        <dbReference type="ARBA" id="ARBA00022840"/>
    </source>
</evidence>
<evidence type="ECO:0000256" key="4">
    <source>
        <dbReference type="ARBA" id="ARBA00022917"/>
    </source>
</evidence>
<accession>A0A7J7IHG2</accession>
<dbReference type="InterPro" id="IPR004365">
    <property type="entry name" value="NA-bd_OB_tRNA"/>
</dbReference>
<dbReference type="SUPFAM" id="SSF55681">
    <property type="entry name" value="Class II aaRS and biotin synthetases"/>
    <property type="match status" value="1"/>
</dbReference>
<dbReference type="Gene3D" id="2.40.50.140">
    <property type="entry name" value="Nucleic acid-binding proteins"/>
    <property type="match status" value="1"/>
</dbReference>
<dbReference type="OrthoDB" id="439710at2759"/>
<evidence type="ECO:0000259" key="6">
    <source>
        <dbReference type="PROSITE" id="PS50862"/>
    </source>
</evidence>
<gene>
    <name evidence="7" type="primary">DARS2_1</name>
    <name evidence="7" type="ORF">F1559_003539</name>
</gene>
<dbReference type="Pfam" id="PF01336">
    <property type="entry name" value="tRNA_anti-codon"/>
    <property type="match status" value="1"/>
</dbReference>
<dbReference type="Proteomes" id="UP000530660">
    <property type="component" value="Unassembled WGS sequence"/>
</dbReference>
<dbReference type="GO" id="GO:0005524">
    <property type="term" value="F:ATP binding"/>
    <property type="evidence" value="ECO:0007669"/>
    <property type="project" value="UniProtKB-KW"/>
</dbReference>
<name>A0A7J7IHG2_9RHOD</name>
<proteinExistence type="predicted"/>
<dbReference type="PANTHER" id="PTHR22594:SF5">
    <property type="entry name" value="ASPARTATE--TRNA LIGASE, MITOCHONDRIAL"/>
    <property type="match status" value="1"/>
</dbReference>
<dbReference type="GO" id="GO:0006422">
    <property type="term" value="P:aspartyl-tRNA aminoacylation"/>
    <property type="evidence" value="ECO:0007669"/>
    <property type="project" value="TreeGrafter"/>
</dbReference>
<dbReference type="InterPro" id="IPR004364">
    <property type="entry name" value="Aa-tRNA-synt_II"/>
</dbReference>
<dbReference type="GO" id="GO:0003676">
    <property type="term" value="F:nucleic acid binding"/>
    <property type="evidence" value="ECO:0007669"/>
    <property type="project" value="InterPro"/>
</dbReference>
<dbReference type="InterPro" id="IPR006195">
    <property type="entry name" value="aa-tRNA-synth_II"/>
</dbReference>
<dbReference type="PROSITE" id="PS50862">
    <property type="entry name" value="AA_TRNA_LIGASE_II"/>
    <property type="match status" value="1"/>
</dbReference>
<evidence type="ECO:0000313" key="7">
    <source>
        <dbReference type="EMBL" id="KAF6002513.1"/>
    </source>
</evidence>
<evidence type="ECO:0000313" key="8">
    <source>
        <dbReference type="Proteomes" id="UP000530660"/>
    </source>
</evidence>
<evidence type="ECO:0000256" key="5">
    <source>
        <dbReference type="ARBA" id="ARBA00023146"/>
    </source>
</evidence>
<dbReference type="InterPro" id="IPR002312">
    <property type="entry name" value="Asp/Asn-tRNA-synth_IIb"/>
</dbReference>
<keyword evidence="2" id="KW-0547">Nucleotide-binding</keyword>
<protein>
    <submittedName>
        <fullName evidence="7">Aspartyl-tRNA synthetase 2, mitochondrial</fullName>
    </submittedName>
</protein>
<dbReference type="PANTHER" id="PTHR22594">
    <property type="entry name" value="ASPARTYL/LYSYL-TRNA SYNTHETASE"/>
    <property type="match status" value="1"/>
</dbReference>
<dbReference type="CDD" id="cd04317">
    <property type="entry name" value="EcAspRS_like_N"/>
    <property type="match status" value="1"/>
</dbReference>
<keyword evidence="5 7" id="KW-0030">Aminoacyl-tRNA synthetase</keyword>
<dbReference type="InterPro" id="IPR047089">
    <property type="entry name" value="Asp-tRNA-ligase_1_N"/>
</dbReference>
<dbReference type="InterPro" id="IPR012340">
    <property type="entry name" value="NA-bd_OB-fold"/>
</dbReference>
<evidence type="ECO:0000256" key="1">
    <source>
        <dbReference type="ARBA" id="ARBA00022598"/>
    </source>
</evidence>
<keyword evidence="1" id="KW-0436">Ligase</keyword>
<dbReference type="Pfam" id="PF00152">
    <property type="entry name" value="tRNA-synt_2"/>
    <property type="match status" value="1"/>
</dbReference>
<dbReference type="PRINTS" id="PR01042">
    <property type="entry name" value="TRNASYNTHASP"/>
</dbReference>